<dbReference type="GO" id="GO:0016758">
    <property type="term" value="F:hexosyltransferase activity"/>
    <property type="evidence" value="ECO:0007669"/>
    <property type="project" value="UniProtKB-ARBA"/>
</dbReference>
<dbReference type="PANTHER" id="PTHR22916">
    <property type="entry name" value="GLYCOSYLTRANSFERASE"/>
    <property type="match status" value="1"/>
</dbReference>
<dbReference type="SUPFAM" id="SSF53448">
    <property type="entry name" value="Nucleotide-diphospho-sugar transferases"/>
    <property type="match status" value="1"/>
</dbReference>
<evidence type="ECO:0000313" key="3">
    <source>
        <dbReference type="Proteomes" id="UP000183190"/>
    </source>
</evidence>
<dbReference type="PANTHER" id="PTHR22916:SF3">
    <property type="entry name" value="UDP-GLCNAC:BETAGAL BETA-1,3-N-ACETYLGLUCOSAMINYLTRANSFERASE-LIKE PROTEIN 1"/>
    <property type="match status" value="1"/>
</dbReference>
<name>A0A1H6K0X4_RUMFL</name>
<gene>
    <name evidence="2" type="ORF">SAMN02910265_01957</name>
</gene>
<organism evidence="2 3">
    <name type="scientific">Ruminococcus flavefaciens</name>
    <dbReference type="NCBI Taxonomy" id="1265"/>
    <lineage>
        <taxon>Bacteria</taxon>
        <taxon>Bacillati</taxon>
        <taxon>Bacillota</taxon>
        <taxon>Clostridia</taxon>
        <taxon>Eubacteriales</taxon>
        <taxon>Oscillospiraceae</taxon>
        <taxon>Ruminococcus</taxon>
    </lineage>
</organism>
<evidence type="ECO:0000259" key="1">
    <source>
        <dbReference type="Pfam" id="PF00535"/>
    </source>
</evidence>
<sequence length="312" mass="36535">MCNCLVTVFCLAYNHEKYIRTTLEGFVKQKTSFKFKILVHDDCSTDGTREIIREYTEKYPDLFETILQEENRYQKGIDIEDEYIFPNINSKYVAVCEGDDYWTDENKLQLQVDYMEKHPECSLCVHNTEKIFEDGRSTGTFFNTAQKDQDYIFKDIVLSEPAAYFHFSSFMWRNETMKRKNPAFSMDGIGDYPMALEFASVGYIHYIPKVMSSYRLNSIGSWSNKMDADNSKKVRQHENIIKGFKTIDEYTKHKYSSVINKAINRENAKIMVLQDKYGSLLKSPRCIAALCRTMTHKTVRKIHDKVQAVRGR</sequence>
<dbReference type="Pfam" id="PF00535">
    <property type="entry name" value="Glycos_transf_2"/>
    <property type="match status" value="1"/>
</dbReference>
<dbReference type="EMBL" id="FNWV01000006">
    <property type="protein sequence ID" value="SEH65343.1"/>
    <property type="molecule type" value="Genomic_DNA"/>
</dbReference>
<keyword evidence="2" id="KW-0808">Transferase</keyword>
<dbReference type="AlphaFoldDB" id="A0A1H6K0X4"/>
<evidence type="ECO:0000313" key="2">
    <source>
        <dbReference type="EMBL" id="SEH65343.1"/>
    </source>
</evidence>
<reference evidence="2 3" key="1">
    <citation type="submission" date="2016-10" db="EMBL/GenBank/DDBJ databases">
        <authorList>
            <person name="de Groot N.N."/>
        </authorList>
    </citation>
    <scope>NUCLEOTIDE SEQUENCE [LARGE SCALE GENOMIC DNA]</scope>
    <source>
        <strain evidence="2 3">YAD2003</strain>
    </source>
</reference>
<dbReference type="InterPro" id="IPR029044">
    <property type="entry name" value="Nucleotide-diphossugar_trans"/>
</dbReference>
<protein>
    <submittedName>
        <fullName evidence="2">Glycosyl transferase family 2</fullName>
    </submittedName>
</protein>
<proteinExistence type="predicted"/>
<accession>A0A1H6K0X4</accession>
<dbReference type="Gene3D" id="3.90.550.10">
    <property type="entry name" value="Spore Coat Polysaccharide Biosynthesis Protein SpsA, Chain A"/>
    <property type="match status" value="1"/>
</dbReference>
<dbReference type="Proteomes" id="UP000183190">
    <property type="component" value="Unassembled WGS sequence"/>
</dbReference>
<dbReference type="RefSeq" id="WP_175460919.1">
    <property type="nucleotide sequence ID" value="NZ_FNWV01000006.1"/>
</dbReference>
<dbReference type="InterPro" id="IPR001173">
    <property type="entry name" value="Glyco_trans_2-like"/>
</dbReference>
<feature type="domain" description="Glycosyltransferase 2-like" evidence="1">
    <location>
        <begin position="9"/>
        <end position="139"/>
    </location>
</feature>